<gene>
    <name evidence="2" type="ORF">SDRG_00786</name>
</gene>
<dbReference type="Gene3D" id="3.80.10.10">
    <property type="entry name" value="Ribonuclease Inhibitor"/>
    <property type="match status" value="3"/>
</dbReference>
<organism evidence="2 3">
    <name type="scientific">Saprolegnia diclina (strain VS20)</name>
    <dbReference type="NCBI Taxonomy" id="1156394"/>
    <lineage>
        <taxon>Eukaryota</taxon>
        <taxon>Sar</taxon>
        <taxon>Stramenopiles</taxon>
        <taxon>Oomycota</taxon>
        <taxon>Saprolegniomycetes</taxon>
        <taxon>Saprolegniales</taxon>
        <taxon>Saprolegniaceae</taxon>
        <taxon>Saprolegnia</taxon>
    </lineage>
</organism>
<keyword evidence="3" id="KW-1185">Reference proteome</keyword>
<dbReference type="VEuPathDB" id="FungiDB:SDRG_00786"/>
<proteinExistence type="predicted"/>
<dbReference type="AlphaFoldDB" id="T0S9C6"/>
<dbReference type="SMART" id="SM00368">
    <property type="entry name" value="LRR_RI"/>
    <property type="match status" value="8"/>
</dbReference>
<keyword evidence="1" id="KW-0677">Repeat</keyword>
<dbReference type="GeneID" id="19941513"/>
<dbReference type="InterPro" id="IPR001611">
    <property type="entry name" value="Leu-rich_rpt"/>
</dbReference>
<reference evidence="2 3" key="1">
    <citation type="submission" date="2012-04" db="EMBL/GenBank/DDBJ databases">
        <title>The Genome Sequence of Saprolegnia declina VS20.</title>
        <authorList>
            <consortium name="The Broad Institute Genome Sequencing Platform"/>
            <person name="Russ C."/>
            <person name="Nusbaum C."/>
            <person name="Tyler B."/>
            <person name="van West P."/>
            <person name="Dieguez-Uribeondo J."/>
            <person name="de Bruijn I."/>
            <person name="Tripathy S."/>
            <person name="Jiang R."/>
            <person name="Young S.K."/>
            <person name="Zeng Q."/>
            <person name="Gargeya S."/>
            <person name="Fitzgerald M."/>
            <person name="Haas B."/>
            <person name="Abouelleil A."/>
            <person name="Alvarado L."/>
            <person name="Arachchi H.M."/>
            <person name="Berlin A."/>
            <person name="Chapman S.B."/>
            <person name="Goldberg J."/>
            <person name="Griggs A."/>
            <person name="Gujja S."/>
            <person name="Hansen M."/>
            <person name="Howarth C."/>
            <person name="Imamovic A."/>
            <person name="Larimer J."/>
            <person name="McCowen C."/>
            <person name="Montmayeur A."/>
            <person name="Murphy C."/>
            <person name="Neiman D."/>
            <person name="Pearson M."/>
            <person name="Priest M."/>
            <person name="Roberts A."/>
            <person name="Saif S."/>
            <person name="Shea T."/>
            <person name="Sisk P."/>
            <person name="Sykes S."/>
            <person name="Wortman J."/>
            <person name="Nusbaum C."/>
            <person name="Birren B."/>
        </authorList>
    </citation>
    <scope>NUCLEOTIDE SEQUENCE [LARGE SCALE GENOMIC DNA]</scope>
    <source>
        <strain evidence="2 3">VS20</strain>
    </source>
</reference>
<accession>T0S9C6</accession>
<dbReference type="InterPro" id="IPR032675">
    <property type="entry name" value="LRR_dom_sf"/>
</dbReference>
<dbReference type="SUPFAM" id="SSF52047">
    <property type="entry name" value="RNI-like"/>
    <property type="match status" value="1"/>
</dbReference>
<dbReference type="PANTHER" id="PTHR24111">
    <property type="entry name" value="LEUCINE-RICH REPEAT-CONTAINING PROTEIN 34"/>
    <property type="match status" value="1"/>
</dbReference>
<dbReference type="PANTHER" id="PTHR24111:SF0">
    <property type="entry name" value="LEUCINE-RICH REPEAT-CONTAINING PROTEIN"/>
    <property type="match status" value="1"/>
</dbReference>
<dbReference type="Pfam" id="PF13516">
    <property type="entry name" value="LRR_6"/>
    <property type="match status" value="5"/>
</dbReference>
<name>T0S9C6_SAPDV</name>
<dbReference type="Proteomes" id="UP000030762">
    <property type="component" value="Unassembled WGS sequence"/>
</dbReference>
<dbReference type="STRING" id="1156394.T0S9C6"/>
<sequence length="372" mass="39774">MSRDTPAASGNAGLILPGNTVQNFASRVTNADVLTLATSLLSTEVTDLETIDLQQNRIGEVDETDPEAHLSAVRALSKLFINNVDGYKCALVRVDLSGNELNSDCISILCTALRNNKTIKSLNLRRNPMGNEGGMFVAEMLEGNTCLEALDIGDTDLGHGSLIAMATALSLNESISSINMDNPLLRTLEEEALQHLGKMLQTNSTLTHVSLCKHHISDIGAQVLAERLLDNKTLTSLHLRANKIGGFGSEALAALLLSGSRIIELDLTANRMTDEGAKAFETVLSASATLETLCLGYNSIEDDGLARLAHGVLRNDDSGLKKLLVWGNDFGENAPAAFEALHAQSAGKLHMDILPYTVDGVVMLAKKIADED</sequence>
<evidence type="ECO:0000313" key="2">
    <source>
        <dbReference type="EMBL" id="EQC41933.1"/>
    </source>
</evidence>
<dbReference type="OMA" id="IKNCGMK"/>
<evidence type="ECO:0000256" key="1">
    <source>
        <dbReference type="ARBA" id="ARBA00022737"/>
    </source>
</evidence>
<evidence type="ECO:0000313" key="3">
    <source>
        <dbReference type="Proteomes" id="UP000030762"/>
    </source>
</evidence>
<dbReference type="InParanoid" id="T0S9C6"/>
<dbReference type="EMBL" id="JH767133">
    <property type="protein sequence ID" value="EQC41933.1"/>
    <property type="molecule type" value="Genomic_DNA"/>
</dbReference>
<dbReference type="InterPro" id="IPR052201">
    <property type="entry name" value="LRR-containing_regulator"/>
</dbReference>
<dbReference type="eggNOG" id="KOG4308">
    <property type="taxonomic scope" value="Eukaryota"/>
</dbReference>
<protein>
    <submittedName>
        <fullName evidence="2">Uncharacterized protein</fullName>
    </submittedName>
</protein>
<dbReference type="OrthoDB" id="106882at2759"/>
<dbReference type="RefSeq" id="XP_008604502.1">
    <property type="nucleotide sequence ID" value="XM_008606280.1"/>
</dbReference>